<protein>
    <recommendedName>
        <fullName evidence="5">Ribosome-binding factor A</fullName>
    </recommendedName>
</protein>
<evidence type="ECO:0000313" key="3">
    <source>
        <dbReference type="EMBL" id="ANQ07674.1"/>
    </source>
</evidence>
<accession>A0A1B1DY40</accession>
<reference evidence="4" key="1">
    <citation type="submission" date="2016-06" db="EMBL/GenBank/DDBJ databases">
        <title>First high quality genome sequence of Plasmodium coatneyi using continuous long reads from single molecule, real-time sequencing.</title>
        <authorList>
            <person name="Chien J.-T."/>
            <person name="Pakala S.B."/>
            <person name="Geraldo J.A."/>
            <person name="Lapp S.A."/>
            <person name="Barnwell J.W."/>
            <person name="Kissinger J.C."/>
            <person name="Galinski M.R."/>
            <person name="Humphrey J.C."/>
        </authorList>
    </citation>
    <scope>NUCLEOTIDE SEQUENCE [LARGE SCALE GENOMIC DNA]</scope>
    <source>
        <strain evidence="4">Hackeri</strain>
    </source>
</reference>
<dbReference type="InterPro" id="IPR000238">
    <property type="entry name" value="RbfA"/>
</dbReference>
<dbReference type="SUPFAM" id="SSF89919">
    <property type="entry name" value="Ribosome-binding factor A, RbfA"/>
    <property type="match status" value="1"/>
</dbReference>
<proteinExistence type="predicted"/>
<dbReference type="EMBL" id="CP016246">
    <property type="protein sequence ID" value="ANQ07674.1"/>
    <property type="molecule type" value="Genomic_DNA"/>
</dbReference>
<dbReference type="InterPro" id="IPR015946">
    <property type="entry name" value="KH_dom-like_a/b"/>
</dbReference>
<evidence type="ECO:0000313" key="4">
    <source>
        <dbReference type="Proteomes" id="UP000092716"/>
    </source>
</evidence>
<dbReference type="GeneID" id="30909044"/>
<evidence type="ECO:0008006" key="5">
    <source>
        <dbReference type="Google" id="ProtNLM"/>
    </source>
</evidence>
<feature type="compositionally biased region" description="Acidic residues" evidence="1">
    <location>
        <begin position="188"/>
        <end position="198"/>
    </location>
</feature>
<evidence type="ECO:0000256" key="1">
    <source>
        <dbReference type="SAM" id="MobiDB-lite"/>
    </source>
</evidence>
<feature type="chain" id="PRO_5008521370" description="Ribosome-binding factor A" evidence="2">
    <location>
        <begin position="19"/>
        <end position="221"/>
    </location>
</feature>
<dbReference type="Pfam" id="PF02033">
    <property type="entry name" value="RBFA"/>
    <property type="match status" value="1"/>
</dbReference>
<dbReference type="Gene3D" id="3.30.300.20">
    <property type="match status" value="1"/>
</dbReference>
<evidence type="ECO:0000256" key="2">
    <source>
        <dbReference type="SAM" id="SignalP"/>
    </source>
</evidence>
<dbReference type="GO" id="GO:0006364">
    <property type="term" value="P:rRNA processing"/>
    <property type="evidence" value="ECO:0007669"/>
    <property type="project" value="InterPro"/>
</dbReference>
<dbReference type="InterPro" id="IPR023799">
    <property type="entry name" value="RbfA_dom_sf"/>
</dbReference>
<feature type="region of interest" description="Disordered" evidence="1">
    <location>
        <begin position="188"/>
        <end position="221"/>
    </location>
</feature>
<organism evidence="3 4">
    <name type="scientific">Plasmodium coatneyi</name>
    <dbReference type="NCBI Taxonomy" id="208452"/>
    <lineage>
        <taxon>Eukaryota</taxon>
        <taxon>Sar</taxon>
        <taxon>Alveolata</taxon>
        <taxon>Apicomplexa</taxon>
        <taxon>Aconoidasida</taxon>
        <taxon>Haemosporida</taxon>
        <taxon>Plasmodiidae</taxon>
        <taxon>Plasmodium</taxon>
    </lineage>
</organism>
<sequence length="221" mass="26334">MYLYFLLLLLTLTKRNYTLNIKKKFHALNYVRFSNPKASMKNVTVTYFTNKNSSRHEIYRKRFEREVKETLQSILYKKGIKINYKYHIDEDIIEGIAIHRVQLNSDCSVAKVFVEIMGDSIDSRQGYIWLKKNCKRIRYMLAQAIKHRKRVPLLNFVLSNLSEQTQLLCQMENIREYYGEMFKEELGEEFESNGEEPDGGMNLEEKENTQYPQNEEQGDEQ</sequence>
<keyword evidence="4" id="KW-1185">Reference proteome</keyword>
<dbReference type="RefSeq" id="XP_019914369.1">
    <property type="nucleotide sequence ID" value="XM_020059125.1"/>
</dbReference>
<dbReference type="OrthoDB" id="381212at2759"/>
<gene>
    <name evidence="3" type="ORF">PCOAH_00023180</name>
</gene>
<name>A0A1B1DY40_9APIC</name>
<dbReference type="KEGG" id="pcot:PCOAH_00023180"/>
<feature type="signal peptide" evidence="2">
    <location>
        <begin position="1"/>
        <end position="18"/>
    </location>
</feature>
<keyword evidence="2" id="KW-0732">Signal</keyword>
<dbReference type="AlphaFoldDB" id="A0A1B1DY40"/>
<dbReference type="VEuPathDB" id="PlasmoDB:PCOAH_00023180"/>
<dbReference type="Proteomes" id="UP000092716">
    <property type="component" value="Chromosome 8"/>
</dbReference>